<gene>
    <name evidence="1" type="ORF">AKJ31_15450</name>
</gene>
<keyword evidence="2" id="KW-1185">Reference proteome</keyword>
<dbReference type="InterPro" id="IPR029044">
    <property type="entry name" value="Nucleotide-diphossugar_trans"/>
</dbReference>
<name>A0A0M0HY65_9VIBR</name>
<dbReference type="EMBL" id="LHPI01000016">
    <property type="protein sequence ID" value="KOO06807.1"/>
    <property type="molecule type" value="Genomic_DNA"/>
</dbReference>
<reference evidence="2" key="1">
    <citation type="submission" date="2015-08" db="EMBL/GenBank/DDBJ databases">
        <title>Vibrio galatheae sp. nov., a novel member of the Vibrionaceae family isolated from the Solomon Islands.</title>
        <authorList>
            <person name="Giubergia S."/>
            <person name="Machado H."/>
            <person name="Mateiu R.V."/>
            <person name="Gram L."/>
        </authorList>
    </citation>
    <scope>NUCLEOTIDE SEQUENCE [LARGE SCALE GENOMIC DNA]</scope>
    <source>
        <strain evidence="2">DSM 19134</strain>
    </source>
</reference>
<sequence>MHDVHLVIESLSEQTVKANRIILWLDEDEFSQSTIPGILKLQQDRGLEVRFCPNYRSYKKLVPTLQLAPNADIITVDDDLLYPYDMIEMLVKEKLDYPQCIIGTRAHEMLVNDKSLLPYKSWPKECSYLNNGSKTFLTTGAGTLFPAGVFPKEALEPKEFLNLCPNADDIWFNLVALKHGIGRWKLSDDRKFVSRFLHLESNQDIGLNKQNVNNSQNDIQAKKVIEHFNIEFS</sequence>
<dbReference type="PATRIC" id="fig|171383.3.peg.3162"/>
<accession>A0A0M0HY65</accession>
<dbReference type="STRING" id="171383.AKJ31_15450"/>
<evidence type="ECO:0000313" key="2">
    <source>
        <dbReference type="Proteomes" id="UP000037530"/>
    </source>
</evidence>
<proteinExistence type="predicted"/>
<evidence type="ECO:0000313" key="1">
    <source>
        <dbReference type="EMBL" id="KOO06807.1"/>
    </source>
</evidence>
<dbReference type="AlphaFoldDB" id="A0A0M0HY65"/>
<organism evidence="1 2">
    <name type="scientific">Vibrio hepatarius</name>
    <dbReference type="NCBI Taxonomy" id="171383"/>
    <lineage>
        <taxon>Bacteria</taxon>
        <taxon>Pseudomonadati</taxon>
        <taxon>Pseudomonadota</taxon>
        <taxon>Gammaproteobacteria</taxon>
        <taxon>Vibrionales</taxon>
        <taxon>Vibrionaceae</taxon>
        <taxon>Vibrio</taxon>
        <taxon>Vibrio oreintalis group</taxon>
    </lineage>
</organism>
<evidence type="ECO:0008006" key="3">
    <source>
        <dbReference type="Google" id="ProtNLM"/>
    </source>
</evidence>
<dbReference type="SUPFAM" id="SSF53448">
    <property type="entry name" value="Nucleotide-diphospho-sugar transferases"/>
    <property type="match status" value="1"/>
</dbReference>
<dbReference type="Proteomes" id="UP000037530">
    <property type="component" value="Unassembled WGS sequence"/>
</dbReference>
<protein>
    <recommendedName>
        <fullName evidence="3">Glycosyltransferase</fullName>
    </recommendedName>
</protein>
<comment type="caution">
    <text evidence="1">The sequence shown here is derived from an EMBL/GenBank/DDBJ whole genome shotgun (WGS) entry which is preliminary data.</text>
</comment>
<dbReference type="CDD" id="cd00761">
    <property type="entry name" value="Glyco_tranf_GTA_type"/>
    <property type="match status" value="1"/>
</dbReference>